<proteinExistence type="predicted"/>
<feature type="chain" id="PRO_5013393969" evidence="1">
    <location>
        <begin position="21"/>
        <end position="234"/>
    </location>
</feature>
<gene>
    <name evidence="2" type="ORF">TSAR_003817</name>
</gene>
<evidence type="ECO:0000313" key="3">
    <source>
        <dbReference type="Proteomes" id="UP000215335"/>
    </source>
</evidence>
<dbReference type="CDD" id="cd23992">
    <property type="entry name" value="PBP_GOBP"/>
    <property type="match status" value="1"/>
</dbReference>
<dbReference type="AlphaFoldDB" id="A0A232FFN2"/>
<sequence length="234" mass="26617">MKTSPAVVLALCFVNGFANSITELKNGSSRVKVNVRQCLIEYHIDPVFLYFQAVLELDIDRNDDLYSKLSEEKKGCVTACVYRGFNWLRPDGSLDIDLLSEGETPEESEAERKRYTKIVAECRAEGNLCFKETTTNVDSRDDDMTTCLIEYGLDPGPNNPTEDQKNCYFACMFKTIGYMKKDGSFNLDLILSDAYRSEKRVESKRKLDNIVSMCKQRAGNDICKLAGCYQEHRN</sequence>
<organism evidence="2 3">
    <name type="scientific">Trichomalopsis sarcophagae</name>
    <dbReference type="NCBI Taxonomy" id="543379"/>
    <lineage>
        <taxon>Eukaryota</taxon>
        <taxon>Metazoa</taxon>
        <taxon>Ecdysozoa</taxon>
        <taxon>Arthropoda</taxon>
        <taxon>Hexapoda</taxon>
        <taxon>Insecta</taxon>
        <taxon>Pterygota</taxon>
        <taxon>Neoptera</taxon>
        <taxon>Endopterygota</taxon>
        <taxon>Hymenoptera</taxon>
        <taxon>Apocrita</taxon>
        <taxon>Proctotrupomorpha</taxon>
        <taxon>Chalcidoidea</taxon>
        <taxon>Pteromalidae</taxon>
        <taxon>Pteromalinae</taxon>
        <taxon>Trichomalopsis</taxon>
    </lineage>
</organism>
<dbReference type="Proteomes" id="UP000215335">
    <property type="component" value="Unassembled WGS sequence"/>
</dbReference>
<comment type="caution">
    <text evidence="2">The sequence shown here is derived from an EMBL/GenBank/DDBJ whole genome shotgun (WGS) entry which is preliminary data.</text>
</comment>
<protein>
    <submittedName>
        <fullName evidence="2">Uncharacterized protein</fullName>
    </submittedName>
</protein>
<dbReference type="InterPro" id="IPR036728">
    <property type="entry name" value="PBP_GOBP_sf"/>
</dbReference>
<dbReference type="Pfam" id="PF01395">
    <property type="entry name" value="PBP_GOBP"/>
    <property type="match status" value="1"/>
</dbReference>
<dbReference type="EMBL" id="NNAY01000282">
    <property type="protein sequence ID" value="OXU29505.1"/>
    <property type="molecule type" value="Genomic_DNA"/>
</dbReference>
<dbReference type="Gene3D" id="1.10.238.20">
    <property type="entry name" value="Pheromone/general odorant binding protein domain"/>
    <property type="match status" value="2"/>
</dbReference>
<reference evidence="2 3" key="1">
    <citation type="journal article" date="2017" name="Curr. Biol.">
        <title>The Evolution of Venom by Co-option of Single-Copy Genes.</title>
        <authorList>
            <person name="Martinson E.O."/>
            <person name="Mrinalini"/>
            <person name="Kelkar Y.D."/>
            <person name="Chang C.H."/>
            <person name="Werren J.H."/>
        </authorList>
    </citation>
    <scope>NUCLEOTIDE SEQUENCE [LARGE SCALE GENOMIC DNA]</scope>
    <source>
        <strain evidence="2 3">Alberta</strain>
        <tissue evidence="2">Whole body</tissue>
    </source>
</reference>
<evidence type="ECO:0000256" key="1">
    <source>
        <dbReference type="SAM" id="SignalP"/>
    </source>
</evidence>
<evidence type="ECO:0000313" key="2">
    <source>
        <dbReference type="EMBL" id="OXU29505.1"/>
    </source>
</evidence>
<dbReference type="SUPFAM" id="SSF47565">
    <property type="entry name" value="Insect pheromone/odorant-binding proteins"/>
    <property type="match status" value="2"/>
</dbReference>
<accession>A0A232FFN2</accession>
<dbReference type="OrthoDB" id="8194670at2759"/>
<feature type="signal peptide" evidence="1">
    <location>
        <begin position="1"/>
        <end position="20"/>
    </location>
</feature>
<dbReference type="GO" id="GO:0005549">
    <property type="term" value="F:odorant binding"/>
    <property type="evidence" value="ECO:0007669"/>
    <property type="project" value="InterPro"/>
</dbReference>
<dbReference type="InterPro" id="IPR006170">
    <property type="entry name" value="PBP/GOBP"/>
</dbReference>
<keyword evidence="1" id="KW-0732">Signal</keyword>
<name>A0A232FFN2_9HYME</name>
<keyword evidence="3" id="KW-1185">Reference proteome</keyword>